<accession>A0ACD4ZBP8</accession>
<protein>
    <submittedName>
        <fullName evidence="1">IS5 family transposase</fullName>
    </submittedName>
</protein>
<gene>
    <name evidence="1" type="ORF">OG835_01305</name>
</gene>
<reference evidence="1" key="1">
    <citation type="submission" date="2022-10" db="EMBL/GenBank/DDBJ databases">
        <title>The complete genomes of actinobacterial strains from the NBC collection.</title>
        <authorList>
            <person name="Joergensen T.S."/>
            <person name="Alvarez Arevalo M."/>
            <person name="Sterndorff E.B."/>
            <person name="Faurdal D."/>
            <person name="Vuksanovic O."/>
            <person name="Mourched A.-S."/>
            <person name="Charusanti P."/>
            <person name="Shaw S."/>
            <person name="Blin K."/>
            <person name="Weber T."/>
        </authorList>
    </citation>
    <scope>NUCLEOTIDE SEQUENCE</scope>
    <source>
        <strain evidence="1">NBC 01771</strain>
    </source>
</reference>
<name>A0ACD4ZBP8_9ACTN</name>
<keyword evidence="2" id="KW-1185">Reference proteome</keyword>
<dbReference type="Proteomes" id="UP001348369">
    <property type="component" value="Chromosome"/>
</dbReference>
<evidence type="ECO:0000313" key="1">
    <source>
        <dbReference type="EMBL" id="WSB95792.1"/>
    </source>
</evidence>
<proteinExistence type="predicted"/>
<sequence length="375" mass="42216">MGTPHRRPAQLHRIHPRPHGQRLTVPPGPPGFAVGPGAGHPQRTEQIRRPRYPSDTSNAEWALIEPLLPPPACETSRGGRPEKHPRREIVDAIRYVVDTGCKWRALSADYPPWRTAWGFMAPPGRGRRDRADPRPARRPDPPGDRQRPRAVATVIDSQSVKAAKTVGKDSHGYDAGKKINGRKRHLVVDTRGLPLLVMVTPADPHDSAAAKEVLFRLRLMHPEITIVGADRAYAGKLVTWAKQHLNLTIKTVSRPKDTSGFVVLPRRWVVERSLAWITQARRHARDYERLVQHSETLITWAAITLMTRRLTRKGPRAGSWTKRPEPCQLSLPTARITRHRSQLVCWAGSTRAISTVMAQRSWSLHAPLMNWKSAE</sequence>
<organism evidence="1 2">
    <name type="scientific">Streptomyces scopuliridis</name>
    <dbReference type="NCBI Taxonomy" id="452529"/>
    <lineage>
        <taxon>Bacteria</taxon>
        <taxon>Bacillati</taxon>
        <taxon>Actinomycetota</taxon>
        <taxon>Actinomycetes</taxon>
        <taxon>Kitasatosporales</taxon>
        <taxon>Streptomycetaceae</taxon>
        <taxon>Streptomyces</taxon>
    </lineage>
</organism>
<evidence type="ECO:0000313" key="2">
    <source>
        <dbReference type="Proteomes" id="UP001348369"/>
    </source>
</evidence>
<dbReference type="EMBL" id="CP109109">
    <property type="protein sequence ID" value="WSB95792.1"/>
    <property type="molecule type" value="Genomic_DNA"/>
</dbReference>